<evidence type="ECO:0000313" key="1">
    <source>
        <dbReference type="Proteomes" id="UP000095286"/>
    </source>
</evidence>
<name>A0AC35UBG9_9BILA</name>
<protein>
    <submittedName>
        <fullName evidence="2">RNA helicase</fullName>
    </submittedName>
</protein>
<accession>A0AC35UBG9</accession>
<dbReference type="WBParaSite" id="RSKR_0001000100.1">
    <property type="protein sequence ID" value="RSKR_0001000100.1"/>
    <property type="gene ID" value="RSKR_0001000100"/>
</dbReference>
<evidence type="ECO:0000313" key="2">
    <source>
        <dbReference type="WBParaSite" id="RSKR_0001000100.1"/>
    </source>
</evidence>
<sequence length="1291" mass="147192">MVSGTRTPVKRTSNTISSPSSSREPKPKLLSTFSLKKEIDTVETMPLNNYAHFDDKINVCLKNDQMDNAIFWADKKLSYVKNENDNFFGTITTKVPFVAIVDYLRVLTAAQAWVKVTDFVQAEDCVFSHVCLTYYYVNSLWQQKMHAEIVQLPMSLINMWEEVPVIQPQDHELKYSSKHYYPTEKEKITLNLMEKEGNVEAALLLILGKTYIRVVNREAASAALKSCIRMDPTCFEAWSLILKYHLLKKEAIITFLSQLSEIERENELFDIVKLYVETYIDKKEEDLPKENIATAVNTTPEAAASSSRPARKSLSNSKKKFDEPQPPSRFHMRTRSNNNQQQDQSLEEETIIESVKDLSIRNERLKDKLADDVDMISLEALKNFNSGDNYKALQITDDLFKKYGSSPNFFYLHLAVLTELKKTCRLFEIAHNLVERCPENEISWYAIGCYYMAIENWYAAKTFFHKTIQINSNFGEGWMAMGHANALGGEHEQSMNCYFRAHRLLEGSWEPLMYIGIEHMKTNNLTLSANFLADSLSLAEDNIMVLLEMGAMYYGQNRSSLAEKYFNKALNSVLGLEPDAELNDQMLEVKLHQTISTRWESLMNNLGMLYRVLKRYERAIMFHKKAMSMEYRDPSNLISMGMCYAYMGMYGEALAIFNEAASPKLLIKKIRQQIQHTTKRGTSIDDLVSPIQLKANNKPASEIHIDGVVKVAPNDVSLILDSFIRNQTIREISKEHGMTDKLFMGSFKSFRHLCIFSPDLDLKLKVILSDIHTKKASVELLFNEFLVHAKRTYPHLESMDDLKMISDLTQPHNWYPQARNILRKIVFHAGPTNSGKTWSALERFKSAKSGVYCGPLRLLACEVFQKCNDAGIPCDLMTGEDRRFVRGQDDPADHTASTVEMLSVTRPVEVAVIDEIQMVRDDQRGFAFTRALLGVPAEEIHVCGEVAAIDIVKKLLDPIGEHVEIRTYERKTSLSICDYGVGNYQNIQKGDAIVCFSKRRVFSIVNELKKLNIPTAVIYGSLPPAVKLAQSAKFNDPEDPVKVLVATDAIGMGLNLNIQRVIFDSLVKPPNNELIQNHAALQIAGRAGRFGTTFANGQVLPMKDRDVSILKTILSKPVEAITSAGIAPTFEQLETFSYHLPNATLVNLLDIFVSICSVNEHYFMCDIEETRNLALLLESIQLPLNVRYGFCLAPIQSRNKMVSTALVKMARRFSTRQTISYDWMCDLIKYPFNDIHTLEELNAFTDVFQIIELYLWLSYRFSDMFPDYTEVRQLELEANDLMQEALKKITT</sequence>
<dbReference type="Proteomes" id="UP000095286">
    <property type="component" value="Unplaced"/>
</dbReference>
<organism evidence="1 2">
    <name type="scientific">Rhabditophanes sp. KR3021</name>
    <dbReference type="NCBI Taxonomy" id="114890"/>
    <lineage>
        <taxon>Eukaryota</taxon>
        <taxon>Metazoa</taxon>
        <taxon>Ecdysozoa</taxon>
        <taxon>Nematoda</taxon>
        <taxon>Chromadorea</taxon>
        <taxon>Rhabditida</taxon>
        <taxon>Tylenchina</taxon>
        <taxon>Panagrolaimomorpha</taxon>
        <taxon>Strongyloidoidea</taxon>
        <taxon>Alloionematidae</taxon>
        <taxon>Rhabditophanes</taxon>
    </lineage>
</organism>
<reference evidence="2" key="1">
    <citation type="submission" date="2016-11" db="UniProtKB">
        <authorList>
            <consortium name="WormBaseParasite"/>
        </authorList>
    </citation>
    <scope>IDENTIFICATION</scope>
    <source>
        <strain evidence="2">KR3021</strain>
    </source>
</reference>
<proteinExistence type="predicted"/>